<dbReference type="AlphaFoldDB" id="A0A6A0AHI4"/>
<feature type="non-terminal residue" evidence="1">
    <location>
        <position position="1"/>
    </location>
</feature>
<name>A0A6A0AHI4_HAELA</name>
<proteinExistence type="predicted"/>
<dbReference type="Proteomes" id="UP000485058">
    <property type="component" value="Unassembled WGS sequence"/>
</dbReference>
<organism evidence="1 2">
    <name type="scientific">Haematococcus lacustris</name>
    <name type="common">Green alga</name>
    <name type="synonym">Haematococcus pluvialis</name>
    <dbReference type="NCBI Taxonomy" id="44745"/>
    <lineage>
        <taxon>Eukaryota</taxon>
        <taxon>Viridiplantae</taxon>
        <taxon>Chlorophyta</taxon>
        <taxon>core chlorophytes</taxon>
        <taxon>Chlorophyceae</taxon>
        <taxon>CS clade</taxon>
        <taxon>Chlamydomonadales</taxon>
        <taxon>Haematococcaceae</taxon>
        <taxon>Haematococcus</taxon>
    </lineage>
</organism>
<dbReference type="EMBL" id="BLLF01006260">
    <property type="protein sequence ID" value="GFH32102.1"/>
    <property type="molecule type" value="Genomic_DNA"/>
</dbReference>
<accession>A0A6A0AHI4</accession>
<evidence type="ECO:0000313" key="1">
    <source>
        <dbReference type="EMBL" id="GFH32102.1"/>
    </source>
</evidence>
<feature type="non-terminal residue" evidence="1">
    <location>
        <position position="24"/>
    </location>
</feature>
<keyword evidence="2" id="KW-1185">Reference proteome</keyword>
<protein>
    <submittedName>
        <fullName evidence="1">Uncharacterized protein</fullName>
    </submittedName>
</protein>
<sequence length="24" mass="2853">MKVARISLLFKDTDPTDPNKYRML</sequence>
<reference evidence="1 2" key="1">
    <citation type="submission" date="2020-02" db="EMBL/GenBank/DDBJ databases">
        <title>Draft genome sequence of Haematococcus lacustris strain NIES-144.</title>
        <authorList>
            <person name="Morimoto D."/>
            <person name="Nakagawa S."/>
            <person name="Yoshida T."/>
            <person name="Sawayama S."/>
        </authorList>
    </citation>
    <scope>NUCLEOTIDE SEQUENCE [LARGE SCALE GENOMIC DNA]</scope>
    <source>
        <strain evidence="1 2">NIES-144</strain>
    </source>
</reference>
<gene>
    <name evidence="1" type="ORF">HaLaN_31266</name>
</gene>
<comment type="caution">
    <text evidence="1">The sequence shown here is derived from an EMBL/GenBank/DDBJ whole genome shotgun (WGS) entry which is preliminary data.</text>
</comment>
<evidence type="ECO:0000313" key="2">
    <source>
        <dbReference type="Proteomes" id="UP000485058"/>
    </source>
</evidence>